<dbReference type="RefSeq" id="WP_378071888.1">
    <property type="nucleotide sequence ID" value="NZ_JBHSBL010000026.1"/>
</dbReference>
<evidence type="ECO:0000313" key="2">
    <source>
        <dbReference type="EMBL" id="MFC4071015.1"/>
    </source>
</evidence>
<name>A0ABV8J4D3_9ACTN</name>
<reference evidence="3" key="1">
    <citation type="journal article" date="2019" name="Int. J. Syst. Evol. Microbiol.">
        <title>The Global Catalogue of Microorganisms (GCM) 10K type strain sequencing project: providing services to taxonomists for standard genome sequencing and annotation.</title>
        <authorList>
            <consortium name="The Broad Institute Genomics Platform"/>
            <consortium name="The Broad Institute Genome Sequencing Center for Infectious Disease"/>
            <person name="Wu L."/>
            <person name="Ma J."/>
        </authorList>
    </citation>
    <scope>NUCLEOTIDE SEQUENCE [LARGE SCALE GENOMIC DNA]</scope>
    <source>
        <strain evidence="3">TBRC 5832</strain>
    </source>
</reference>
<comment type="caution">
    <text evidence="2">The sequence shown here is derived from an EMBL/GenBank/DDBJ whole genome shotgun (WGS) entry which is preliminary data.</text>
</comment>
<keyword evidence="3" id="KW-1185">Reference proteome</keyword>
<protein>
    <submittedName>
        <fullName evidence="2">Uncharacterized protein</fullName>
    </submittedName>
</protein>
<proteinExistence type="predicted"/>
<feature type="region of interest" description="Disordered" evidence="1">
    <location>
        <begin position="1"/>
        <end position="25"/>
    </location>
</feature>
<dbReference type="EMBL" id="JBHSBL010000026">
    <property type="protein sequence ID" value="MFC4071015.1"/>
    <property type="molecule type" value="Genomic_DNA"/>
</dbReference>
<evidence type="ECO:0000313" key="3">
    <source>
        <dbReference type="Proteomes" id="UP001595867"/>
    </source>
</evidence>
<dbReference type="Proteomes" id="UP001595867">
    <property type="component" value="Unassembled WGS sequence"/>
</dbReference>
<gene>
    <name evidence="2" type="ORF">ACFO0C_39310</name>
</gene>
<sequence length="50" mass="4777">MGPAGEPAGRLGAAPGDQRGQGVLLPAGGGGIINVDEAKEPAGKALERLG</sequence>
<accession>A0ABV8J4D3</accession>
<organism evidence="2 3">
    <name type="scientific">Actinoplanes subglobosus</name>
    <dbReference type="NCBI Taxonomy" id="1547892"/>
    <lineage>
        <taxon>Bacteria</taxon>
        <taxon>Bacillati</taxon>
        <taxon>Actinomycetota</taxon>
        <taxon>Actinomycetes</taxon>
        <taxon>Micromonosporales</taxon>
        <taxon>Micromonosporaceae</taxon>
        <taxon>Actinoplanes</taxon>
    </lineage>
</organism>
<evidence type="ECO:0000256" key="1">
    <source>
        <dbReference type="SAM" id="MobiDB-lite"/>
    </source>
</evidence>